<dbReference type="Proteomes" id="UP000238350">
    <property type="component" value="Unassembled WGS sequence"/>
</dbReference>
<dbReference type="GeneID" id="36514579"/>
<feature type="signal peptide" evidence="1">
    <location>
        <begin position="1"/>
        <end position="18"/>
    </location>
</feature>
<proteinExistence type="predicted"/>
<feature type="chain" id="PRO_5015492770" evidence="1">
    <location>
        <begin position="19"/>
        <end position="281"/>
    </location>
</feature>
<comment type="caution">
    <text evidence="2">The sequence shown here is derived from an EMBL/GenBank/DDBJ whole genome shotgun (WGS) entry which is preliminary data.</text>
</comment>
<keyword evidence="1" id="KW-0732">Signal</keyword>
<reference evidence="2 3" key="1">
    <citation type="submission" date="2017-04" db="EMBL/GenBank/DDBJ databases">
        <title>Genome sequencing of [Candida] sorbophila.</title>
        <authorList>
            <person name="Ahn J.O."/>
        </authorList>
    </citation>
    <scope>NUCLEOTIDE SEQUENCE [LARGE SCALE GENOMIC DNA]</scope>
    <source>
        <strain evidence="2 3">DS02</strain>
    </source>
</reference>
<evidence type="ECO:0000313" key="2">
    <source>
        <dbReference type="EMBL" id="PRT53210.1"/>
    </source>
</evidence>
<protein>
    <submittedName>
        <fullName evidence="2">Uncharacterized protein</fullName>
    </submittedName>
</protein>
<keyword evidence="3" id="KW-1185">Reference proteome</keyword>
<evidence type="ECO:0000313" key="3">
    <source>
        <dbReference type="Proteomes" id="UP000238350"/>
    </source>
</evidence>
<accession>A0A2T0FE18</accession>
<organism evidence="2 3">
    <name type="scientific">Wickerhamiella sorbophila</name>
    <dbReference type="NCBI Taxonomy" id="45607"/>
    <lineage>
        <taxon>Eukaryota</taxon>
        <taxon>Fungi</taxon>
        <taxon>Dikarya</taxon>
        <taxon>Ascomycota</taxon>
        <taxon>Saccharomycotina</taxon>
        <taxon>Dipodascomycetes</taxon>
        <taxon>Dipodascales</taxon>
        <taxon>Trichomonascaceae</taxon>
        <taxon>Wickerhamiella</taxon>
    </lineage>
</organism>
<dbReference type="RefSeq" id="XP_024663156.1">
    <property type="nucleotide sequence ID" value="XM_024807388.1"/>
</dbReference>
<name>A0A2T0FE18_9ASCO</name>
<dbReference type="EMBL" id="NDIQ01000001">
    <property type="protein sequence ID" value="PRT53210.1"/>
    <property type="molecule type" value="Genomic_DNA"/>
</dbReference>
<gene>
    <name evidence="2" type="ORF">B9G98_00830</name>
</gene>
<evidence type="ECO:0000256" key="1">
    <source>
        <dbReference type="SAM" id="SignalP"/>
    </source>
</evidence>
<sequence length="281" mass="28792">MQFLSLAIAQALLATAMAVPVANSLFSLTAFDAELFPEGKALTAKADGTIWLAAPNGEEQLLVASLSEDNLIHGLQVRPDHSLVAGTAGNDSFTLTSDASLTEHGVNKATVCVAQNGEAQMFWGDAVCDNKHAVTVRANPITEASVDNLHLKNNFCFCGGCSRNQAPKCAPPPQRAPPLSAPAIAAVVTVAAVWSAVVAPSSAVAAGRISSAPASGVVFARTLVLTAAVRPLRPLFTPVRQLLALPALLAINAALAVAVEDAAPLKSAAAASRMCLIAFAL</sequence>
<dbReference type="AlphaFoldDB" id="A0A2T0FE18"/>